<gene>
    <name evidence="3" type="ORF">FTUN_0999</name>
</gene>
<dbReference type="AlphaFoldDB" id="A0A6M5YJP8"/>
<keyword evidence="2" id="KW-0732">Signal</keyword>
<evidence type="ECO:0000313" key="4">
    <source>
        <dbReference type="Proteomes" id="UP000503447"/>
    </source>
</evidence>
<sequence>MIRFFLAVCGFGVVALPVVAAPPVDIATVFPADTLAYAEVSNPAELGPHLAAAFKGTPLEDSVSFIESKRGAAKTLPELNTKRELAELALFASPEVFAELRKLGGVAVGLTGFNDRGEPELVVAVLTGDSAAAGLAARAFLTTSTGLRKVADVSKVAVFQSRPPVVRYDMNGNPKLVTDKPPTEGGYEPTFAYTPGLFVAGTSKAALAPVIKRFLGAEKDALAGTAGFKSAAAGYRKPGLFFYANAPQLVAKMDAAGRDRGAPFDFELFALLKLTANAKALKTVAGTVQFRNGGAALTVGVQLDPAQRSPLAAVLAGPPVKGDALHHARRPVAFAATVNMPERNRAAALLGVLDAGAKASGDLGRLPSEAVKELEERYKTSIADGLLEKVRAVTVIVPRKQDLPKGAKSLPVVVLHLNDAAAATAWEEFLPKLVADLAGEKTPAEPSSETVAGVKVLSLPATGLPWKAGVHFARRDAVLVAGLDRKLVGAAAAGEPAAAVTGGDKPLAVPAGEYVLLGGLDLGDLISAVLPAPGDAARSPEPPRRIRRGENPAPPDEVRKELDKARGAFLAAFGELPPAVVTVRRSGAELRLDVFQPKVQGGGLAPVISAGVSWFDTLMSSHDPNSDFPRGHNMYGNW</sequence>
<evidence type="ECO:0000313" key="3">
    <source>
        <dbReference type="EMBL" id="QJW93493.1"/>
    </source>
</evidence>
<feature type="compositionally biased region" description="Basic and acidic residues" evidence="1">
    <location>
        <begin position="541"/>
        <end position="558"/>
    </location>
</feature>
<dbReference type="Proteomes" id="UP000503447">
    <property type="component" value="Chromosome"/>
</dbReference>
<keyword evidence="4" id="KW-1185">Reference proteome</keyword>
<feature type="chain" id="PRO_5027092501" description="DUF3352 domain-containing protein" evidence="2">
    <location>
        <begin position="21"/>
        <end position="638"/>
    </location>
</feature>
<organism evidence="3 4">
    <name type="scientific">Frigoriglobus tundricola</name>
    <dbReference type="NCBI Taxonomy" id="2774151"/>
    <lineage>
        <taxon>Bacteria</taxon>
        <taxon>Pseudomonadati</taxon>
        <taxon>Planctomycetota</taxon>
        <taxon>Planctomycetia</taxon>
        <taxon>Gemmatales</taxon>
        <taxon>Gemmataceae</taxon>
        <taxon>Frigoriglobus</taxon>
    </lineage>
</organism>
<proteinExistence type="predicted"/>
<evidence type="ECO:0008006" key="5">
    <source>
        <dbReference type="Google" id="ProtNLM"/>
    </source>
</evidence>
<evidence type="ECO:0000256" key="2">
    <source>
        <dbReference type="SAM" id="SignalP"/>
    </source>
</evidence>
<evidence type="ECO:0000256" key="1">
    <source>
        <dbReference type="SAM" id="MobiDB-lite"/>
    </source>
</evidence>
<dbReference type="KEGG" id="ftj:FTUN_0999"/>
<feature type="signal peptide" evidence="2">
    <location>
        <begin position="1"/>
        <end position="20"/>
    </location>
</feature>
<reference evidence="4" key="1">
    <citation type="submission" date="2020-05" db="EMBL/GenBank/DDBJ databases">
        <title>Frigoriglobus tundricola gen. nov., sp. nov., a psychrotolerant cellulolytic planctomycete of the family Gemmataceae with two divergent copies of 16S rRNA gene.</title>
        <authorList>
            <person name="Kulichevskaya I.S."/>
            <person name="Ivanova A.A."/>
            <person name="Naumoff D.G."/>
            <person name="Beletsky A.V."/>
            <person name="Rijpstra W.I.C."/>
            <person name="Sinninghe Damste J.S."/>
            <person name="Mardanov A.V."/>
            <person name="Ravin N.V."/>
            <person name="Dedysh S.N."/>
        </authorList>
    </citation>
    <scope>NUCLEOTIDE SEQUENCE [LARGE SCALE GENOMIC DNA]</scope>
    <source>
        <strain evidence="4">PL17</strain>
    </source>
</reference>
<dbReference type="EMBL" id="CP053452">
    <property type="protein sequence ID" value="QJW93493.1"/>
    <property type="molecule type" value="Genomic_DNA"/>
</dbReference>
<name>A0A6M5YJP8_9BACT</name>
<protein>
    <recommendedName>
        <fullName evidence="5">DUF3352 domain-containing protein</fullName>
    </recommendedName>
</protein>
<accession>A0A6M5YJP8</accession>
<dbReference type="RefSeq" id="WP_171469669.1">
    <property type="nucleotide sequence ID" value="NZ_CP053452.2"/>
</dbReference>
<feature type="region of interest" description="Disordered" evidence="1">
    <location>
        <begin position="533"/>
        <end position="558"/>
    </location>
</feature>